<dbReference type="InterPro" id="IPR006860">
    <property type="entry name" value="FecR"/>
</dbReference>
<evidence type="ECO:0000256" key="1">
    <source>
        <dbReference type="SAM" id="Phobius"/>
    </source>
</evidence>
<dbReference type="PATRIC" id="fig|1114963.3.peg.4168"/>
<evidence type="ECO:0000313" key="4">
    <source>
        <dbReference type="EMBL" id="KMS51982.1"/>
    </source>
</evidence>
<dbReference type="PANTHER" id="PTHR30273:SF2">
    <property type="entry name" value="PROTEIN FECR"/>
    <property type="match status" value="1"/>
</dbReference>
<evidence type="ECO:0000259" key="2">
    <source>
        <dbReference type="Pfam" id="PF04773"/>
    </source>
</evidence>
<protein>
    <recommendedName>
        <fullName evidence="6">Iron dicitrate transport regulator FecR</fullName>
    </recommendedName>
</protein>
<feature type="transmembrane region" description="Helical" evidence="1">
    <location>
        <begin position="87"/>
        <end position="108"/>
    </location>
</feature>
<comment type="caution">
    <text evidence="4">The sequence shown here is derived from an EMBL/GenBank/DDBJ whole genome shotgun (WGS) entry which is preliminary data.</text>
</comment>
<dbReference type="Gene3D" id="2.60.120.1440">
    <property type="match status" value="1"/>
</dbReference>
<dbReference type="PIRSF" id="PIRSF018266">
    <property type="entry name" value="FecR"/>
    <property type="match status" value="1"/>
</dbReference>
<keyword evidence="5" id="KW-1185">Reference proteome</keyword>
<dbReference type="Proteomes" id="UP000052268">
    <property type="component" value="Unassembled WGS sequence"/>
</dbReference>
<dbReference type="InterPro" id="IPR012373">
    <property type="entry name" value="Ferrdict_sens_TM"/>
</dbReference>
<gene>
    <name evidence="4" type="ORF">V474_02735</name>
</gene>
<feature type="domain" description="FecR protein" evidence="2">
    <location>
        <begin position="115"/>
        <end position="205"/>
    </location>
</feature>
<name>A0A0J7XJV1_9SPHN</name>
<dbReference type="Pfam" id="PF16220">
    <property type="entry name" value="DUF4880"/>
    <property type="match status" value="1"/>
</dbReference>
<proteinExistence type="predicted"/>
<keyword evidence="1" id="KW-0472">Membrane</keyword>
<evidence type="ECO:0008006" key="6">
    <source>
        <dbReference type="Google" id="ProtNLM"/>
    </source>
</evidence>
<keyword evidence="1" id="KW-1133">Transmembrane helix</keyword>
<feature type="domain" description="FecR N-terminal" evidence="3">
    <location>
        <begin position="12"/>
        <end position="50"/>
    </location>
</feature>
<dbReference type="EMBL" id="JACU01000010">
    <property type="protein sequence ID" value="KMS51982.1"/>
    <property type="molecule type" value="Genomic_DNA"/>
</dbReference>
<reference evidence="4 5" key="1">
    <citation type="journal article" date="2015" name="G3 (Bethesda)">
        <title>Insights into Ongoing Evolution of the Hexachlorocyclohexane Catabolic Pathway from Comparative Genomics of Ten Sphingomonadaceae Strains.</title>
        <authorList>
            <person name="Pearce S.L."/>
            <person name="Oakeshott J.G."/>
            <person name="Pandey G."/>
        </authorList>
    </citation>
    <scope>NUCLEOTIDE SEQUENCE [LARGE SCALE GENOMIC DNA]</scope>
    <source>
        <strain evidence="4 5">LL02</strain>
    </source>
</reference>
<evidence type="ECO:0000313" key="5">
    <source>
        <dbReference type="Proteomes" id="UP000052268"/>
    </source>
</evidence>
<accession>A0A0J7XJV1</accession>
<dbReference type="RefSeq" id="WP_059153138.1">
    <property type="nucleotide sequence ID" value="NZ_KQ130457.1"/>
</dbReference>
<dbReference type="GO" id="GO:0016989">
    <property type="term" value="F:sigma factor antagonist activity"/>
    <property type="evidence" value="ECO:0007669"/>
    <property type="project" value="TreeGrafter"/>
</dbReference>
<dbReference type="AlphaFoldDB" id="A0A0J7XJV1"/>
<evidence type="ECO:0000259" key="3">
    <source>
        <dbReference type="Pfam" id="PF16220"/>
    </source>
</evidence>
<organism evidence="4 5">
    <name type="scientific">Novosphingobium barchaimii LL02</name>
    <dbReference type="NCBI Taxonomy" id="1114963"/>
    <lineage>
        <taxon>Bacteria</taxon>
        <taxon>Pseudomonadati</taxon>
        <taxon>Pseudomonadota</taxon>
        <taxon>Alphaproteobacteria</taxon>
        <taxon>Sphingomonadales</taxon>
        <taxon>Sphingomonadaceae</taxon>
        <taxon>Novosphingobium</taxon>
    </lineage>
</organism>
<keyword evidence="1" id="KW-0812">Transmembrane</keyword>
<dbReference type="PANTHER" id="PTHR30273">
    <property type="entry name" value="PERIPLASMIC SIGNAL SENSOR AND SIGMA FACTOR ACTIVATOR FECR-RELATED"/>
    <property type="match status" value="1"/>
</dbReference>
<dbReference type="Pfam" id="PF04773">
    <property type="entry name" value="FecR"/>
    <property type="match status" value="1"/>
</dbReference>
<dbReference type="InterPro" id="IPR032623">
    <property type="entry name" value="FecR_N"/>
</dbReference>
<sequence length="324" mass="35118">MGFDVEEAVRADAIRWHIRLRDGGDADWAQFEAWLELDAEHVRVFQQVEDMDLELEPLLPELVFREAANDAGEPQVDAPRRAGWGRWYAIGGGALAACVAGVLAITLVSPSDRYEVATSAGENQIVTLDEGTRITLNGSTRMEFDRGDPRFASLLSGEALFHVRHDQNRPFRLKVGDNEIEDVGTVFNVVRGRGELRVSVAEGAVFYRSGREGTPLVAGQALRTEEGGTAIQVSRTPVAAVGAWQRGQLVYLGEPLSQVAADLSRGLGTHIVAAPAIAARPFYGTIAVEGTGPRQIDQLKLVLDVTFKADGDGWSMNPVSDGDR</sequence>